<dbReference type="EMBL" id="QGNW01000442">
    <property type="protein sequence ID" value="RVW71277.1"/>
    <property type="molecule type" value="Genomic_DNA"/>
</dbReference>
<evidence type="ECO:0000313" key="2">
    <source>
        <dbReference type="Proteomes" id="UP000288805"/>
    </source>
</evidence>
<dbReference type="AlphaFoldDB" id="A0A438GGE7"/>
<sequence length="60" mass="7042">MISLIQLACWRLDCTVSSFLLQLSIGKQWKEFLDYSESIGFIFHEDAKKLDRAAKNRYTI</sequence>
<accession>A0A438GGE7</accession>
<reference evidence="1 2" key="1">
    <citation type="journal article" date="2018" name="PLoS Genet.">
        <title>Population sequencing reveals clonal diversity and ancestral inbreeding in the grapevine cultivar Chardonnay.</title>
        <authorList>
            <person name="Roach M.J."/>
            <person name="Johnson D.L."/>
            <person name="Bohlmann J."/>
            <person name="van Vuuren H.J."/>
            <person name="Jones S.J."/>
            <person name="Pretorius I.S."/>
            <person name="Schmidt S.A."/>
            <person name="Borneman A.R."/>
        </authorList>
    </citation>
    <scope>NUCLEOTIDE SEQUENCE [LARGE SCALE GENOMIC DNA]</scope>
    <source>
        <strain evidence="2">cv. Chardonnay</strain>
        <tissue evidence="1">Leaf</tissue>
    </source>
</reference>
<protein>
    <submittedName>
        <fullName evidence="1">Eukaryotic translation initiation factor 4E-1</fullName>
    </submittedName>
</protein>
<keyword evidence="1" id="KW-0396">Initiation factor</keyword>
<gene>
    <name evidence="1" type="primary">EIF4E1_1</name>
    <name evidence="1" type="ORF">CK203_062714</name>
</gene>
<name>A0A438GGE7_VITVI</name>
<dbReference type="OrthoDB" id="590761at2759"/>
<proteinExistence type="predicted"/>
<comment type="caution">
    <text evidence="1">The sequence shown here is derived from an EMBL/GenBank/DDBJ whole genome shotgun (WGS) entry which is preliminary data.</text>
</comment>
<dbReference type="GO" id="GO:0003743">
    <property type="term" value="F:translation initiation factor activity"/>
    <property type="evidence" value="ECO:0007669"/>
    <property type="project" value="UniProtKB-KW"/>
</dbReference>
<dbReference type="Proteomes" id="UP000288805">
    <property type="component" value="Unassembled WGS sequence"/>
</dbReference>
<organism evidence="1 2">
    <name type="scientific">Vitis vinifera</name>
    <name type="common">Grape</name>
    <dbReference type="NCBI Taxonomy" id="29760"/>
    <lineage>
        <taxon>Eukaryota</taxon>
        <taxon>Viridiplantae</taxon>
        <taxon>Streptophyta</taxon>
        <taxon>Embryophyta</taxon>
        <taxon>Tracheophyta</taxon>
        <taxon>Spermatophyta</taxon>
        <taxon>Magnoliopsida</taxon>
        <taxon>eudicotyledons</taxon>
        <taxon>Gunneridae</taxon>
        <taxon>Pentapetalae</taxon>
        <taxon>rosids</taxon>
        <taxon>Vitales</taxon>
        <taxon>Vitaceae</taxon>
        <taxon>Viteae</taxon>
        <taxon>Vitis</taxon>
    </lineage>
</organism>
<evidence type="ECO:0000313" key="1">
    <source>
        <dbReference type="EMBL" id="RVW71277.1"/>
    </source>
</evidence>
<keyword evidence="1" id="KW-0648">Protein biosynthesis</keyword>